<dbReference type="GO" id="GO:0004519">
    <property type="term" value="F:endonuclease activity"/>
    <property type="evidence" value="ECO:0007669"/>
    <property type="project" value="UniProtKB-KW"/>
</dbReference>
<comment type="caution">
    <text evidence="5">The sequence shown here is derived from an EMBL/GenBank/DDBJ whole genome shotgun (WGS) entry which is preliminary data.</text>
</comment>
<dbReference type="InterPro" id="IPR000300">
    <property type="entry name" value="IPPc"/>
</dbReference>
<dbReference type="Pfam" id="PF22669">
    <property type="entry name" value="Exo_endo_phos2"/>
    <property type="match status" value="1"/>
</dbReference>
<keyword evidence="6" id="KW-1185">Reference proteome</keyword>
<name>A0A103YNI6_CYNCS</name>
<feature type="domain" description="Inositol polyphosphate-related phosphatase" evidence="4">
    <location>
        <begin position="165"/>
        <end position="216"/>
    </location>
</feature>
<dbReference type="InterPro" id="IPR036691">
    <property type="entry name" value="Endo/exonu/phosph_ase_sf"/>
</dbReference>
<gene>
    <name evidence="5" type="ORF">Ccrd_009163</name>
</gene>
<evidence type="ECO:0000256" key="3">
    <source>
        <dbReference type="SAM" id="MobiDB-lite"/>
    </source>
</evidence>
<keyword evidence="5" id="KW-0255">Endonuclease</keyword>
<dbReference type="InterPro" id="IPR045849">
    <property type="entry name" value="IP5P_plant"/>
</dbReference>
<dbReference type="SUPFAM" id="SSF56219">
    <property type="entry name" value="DNase I-like"/>
    <property type="match status" value="1"/>
</dbReference>
<dbReference type="STRING" id="59895.A0A103YNI6"/>
<dbReference type="PANTHER" id="PTHR45666">
    <property type="entry name" value="TYPE IV INOSITOL POLYPHOSPHATE 5-PHOSPHATASE 9"/>
    <property type="match status" value="1"/>
</dbReference>
<keyword evidence="5" id="KW-0540">Nuclease</keyword>
<organism evidence="5 6">
    <name type="scientific">Cynara cardunculus var. scolymus</name>
    <name type="common">Globe artichoke</name>
    <name type="synonym">Cynara scolymus</name>
    <dbReference type="NCBI Taxonomy" id="59895"/>
    <lineage>
        <taxon>Eukaryota</taxon>
        <taxon>Viridiplantae</taxon>
        <taxon>Streptophyta</taxon>
        <taxon>Embryophyta</taxon>
        <taxon>Tracheophyta</taxon>
        <taxon>Spermatophyta</taxon>
        <taxon>Magnoliopsida</taxon>
        <taxon>eudicotyledons</taxon>
        <taxon>Gunneridae</taxon>
        <taxon>Pentapetalae</taxon>
        <taxon>asterids</taxon>
        <taxon>campanulids</taxon>
        <taxon>Asterales</taxon>
        <taxon>Asteraceae</taxon>
        <taxon>Carduoideae</taxon>
        <taxon>Cardueae</taxon>
        <taxon>Carduinae</taxon>
        <taxon>Cynara</taxon>
    </lineage>
</organism>
<feature type="region of interest" description="Disordered" evidence="3">
    <location>
        <begin position="122"/>
        <end position="149"/>
    </location>
</feature>
<evidence type="ECO:0000313" key="6">
    <source>
        <dbReference type="Proteomes" id="UP000243975"/>
    </source>
</evidence>
<comment type="similarity">
    <text evidence="1">Belongs to the inositol polyphosphate 5-phosphatase family.</text>
</comment>
<dbReference type="PANTHER" id="PTHR45666:SF22">
    <property type="entry name" value="TYPE I INOSITOL POLYPHOSPHATE 5-PHOSPHATASE 4"/>
    <property type="match status" value="1"/>
</dbReference>
<evidence type="ECO:0000256" key="2">
    <source>
        <dbReference type="ARBA" id="ARBA00022801"/>
    </source>
</evidence>
<dbReference type="GO" id="GO:0034485">
    <property type="term" value="F:phosphatidylinositol-3,4,5-trisphosphate 5-phosphatase activity"/>
    <property type="evidence" value="ECO:0007669"/>
    <property type="project" value="TreeGrafter"/>
</dbReference>
<dbReference type="GO" id="GO:0004439">
    <property type="term" value="F:phosphatidylinositol-4,5-bisphosphate 5-phosphatase activity"/>
    <property type="evidence" value="ECO:0007669"/>
    <property type="project" value="TreeGrafter"/>
</dbReference>
<protein>
    <submittedName>
        <fullName evidence="5">Endonuclease/exonuclease/phosphatase</fullName>
    </submittedName>
</protein>
<reference evidence="5 6" key="1">
    <citation type="journal article" date="2016" name="Sci. Rep.">
        <title>The genome sequence of the outbreeding globe artichoke constructed de novo incorporating a phase-aware low-pass sequencing strategy of F1 progeny.</title>
        <authorList>
            <person name="Scaglione D."/>
            <person name="Reyes-Chin-Wo S."/>
            <person name="Acquadro A."/>
            <person name="Froenicke L."/>
            <person name="Portis E."/>
            <person name="Beitel C."/>
            <person name="Tirone M."/>
            <person name="Mauro R."/>
            <person name="Lo Monaco A."/>
            <person name="Mauromicale G."/>
            <person name="Faccioli P."/>
            <person name="Cattivelli L."/>
            <person name="Rieseberg L."/>
            <person name="Michelmore R."/>
            <person name="Lanteri S."/>
        </authorList>
    </citation>
    <scope>NUCLEOTIDE SEQUENCE [LARGE SCALE GENOMIC DNA]</scope>
    <source>
        <strain evidence="5">2C</strain>
    </source>
</reference>
<evidence type="ECO:0000313" key="5">
    <source>
        <dbReference type="EMBL" id="KVI12396.1"/>
    </source>
</evidence>
<dbReference type="Proteomes" id="UP000243975">
    <property type="component" value="Unassembled WGS sequence"/>
</dbReference>
<evidence type="ECO:0000256" key="1">
    <source>
        <dbReference type="ARBA" id="ARBA00010768"/>
    </source>
</evidence>
<dbReference type="Gene3D" id="3.60.10.10">
    <property type="entry name" value="Endonuclease/exonuclease/phosphatase"/>
    <property type="match status" value="1"/>
</dbReference>
<accession>A0A103YNI6</accession>
<dbReference type="EMBL" id="LEKV01000003">
    <property type="protein sequence ID" value="KVI12396.1"/>
    <property type="molecule type" value="Genomic_DNA"/>
</dbReference>
<dbReference type="Gramene" id="KVI12396">
    <property type="protein sequence ID" value="KVI12396"/>
    <property type="gene ID" value="Ccrd_009163"/>
</dbReference>
<dbReference type="GO" id="GO:0004445">
    <property type="term" value="F:inositol-polyphosphate 5-phosphatase activity"/>
    <property type="evidence" value="ECO:0007669"/>
    <property type="project" value="InterPro"/>
</dbReference>
<proteinExistence type="inferred from homology"/>
<sequence length="231" mass="26489">MGDDTCKKTKVSWSKTVTKWFNFKNRAEDFHADEFSHGEDNGPAKKWLELIRRTLNSLPGTSARNPTDSDFEGSIIETNPSFLNRHAFQSLSRSMRIIEHDVQQPGLDRRYSVSDRIMFRNRTNGYDPNLRSSDEDNGPDDSPDSVPYCDKRAGNSRYCLVASKQMGSISISMSLHQTSFCFICCHLTSGQKEGDELRRNADVMEILRKTWFPRVEGTRDEKSPQTILEHE</sequence>
<evidence type="ECO:0000259" key="4">
    <source>
        <dbReference type="Pfam" id="PF22669"/>
    </source>
</evidence>
<dbReference type="GO" id="GO:0046856">
    <property type="term" value="P:phosphatidylinositol dephosphorylation"/>
    <property type="evidence" value="ECO:0007669"/>
    <property type="project" value="InterPro"/>
</dbReference>
<keyword evidence="2" id="KW-0378">Hydrolase</keyword>
<dbReference type="AlphaFoldDB" id="A0A103YNI6"/>